<dbReference type="Proteomes" id="UP000301309">
    <property type="component" value="Unassembled WGS sequence"/>
</dbReference>
<reference evidence="1 2" key="1">
    <citation type="journal article" date="2020" name="Int. J. Syst. Evol. Microbiol.">
        <title>Reclassification of Streptomyces castelarensis and Streptomyces sporoclivatus as later heterotypic synonyms of Streptomyces antimycoticus.</title>
        <authorList>
            <person name="Komaki H."/>
            <person name="Tamura T."/>
        </authorList>
    </citation>
    <scope>NUCLEOTIDE SEQUENCE [LARGE SCALE GENOMIC DNA]</scope>
    <source>
        <strain evidence="1 2">NBRC 13459</strain>
    </source>
</reference>
<gene>
    <name evidence="1" type="ORF">SVIO_041090</name>
</gene>
<proteinExistence type="predicted"/>
<name>A0A4D4L2T8_STRVO</name>
<comment type="caution">
    <text evidence="1">The sequence shown here is derived from an EMBL/GenBank/DDBJ whole genome shotgun (WGS) entry which is preliminary data.</text>
</comment>
<dbReference type="EMBL" id="BJHW01000001">
    <property type="protein sequence ID" value="GDY53486.1"/>
    <property type="molecule type" value="Genomic_DNA"/>
</dbReference>
<sequence>MDRPQQDSKLLTYTPADAETQQRLERLHALALEEEAATEEAVPAAV</sequence>
<evidence type="ECO:0000313" key="1">
    <source>
        <dbReference type="EMBL" id="GDY53486.1"/>
    </source>
</evidence>
<dbReference type="AlphaFoldDB" id="A0A4D4L2T8"/>
<protein>
    <submittedName>
        <fullName evidence="1">Uncharacterized protein</fullName>
    </submittedName>
</protein>
<evidence type="ECO:0000313" key="2">
    <source>
        <dbReference type="Proteomes" id="UP000301309"/>
    </source>
</evidence>
<keyword evidence="2" id="KW-1185">Reference proteome</keyword>
<accession>A0A4D4L2T8</accession>
<organism evidence="1 2">
    <name type="scientific">Streptomyces violaceusniger</name>
    <dbReference type="NCBI Taxonomy" id="68280"/>
    <lineage>
        <taxon>Bacteria</taxon>
        <taxon>Bacillati</taxon>
        <taxon>Actinomycetota</taxon>
        <taxon>Actinomycetes</taxon>
        <taxon>Kitasatosporales</taxon>
        <taxon>Streptomycetaceae</taxon>
        <taxon>Streptomyces</taxon>
        <taxon>Streptomyces violaceusniger group</taxon>
    </lineage>
</organism>